<sequence length="1034" mass="111994">MNLSLLFINRPIATSLLTLGLMLAGILAFNLLPVAPLPQVDFPTITVQAALPGASPEVMATSVATPLERQLGRIAGITQITSASTLGQTSVMIQFDLSRDIDGAARDVQAAINASLSQLPANLTNNPTYRKVNPADAPIMILALTSDKFSPGQMYDVASTILQQKILRIDGIGQVNVGGGSLPAVRIELNPTALSKYGIGLDEASRTIVAANKNQAKGQLTHIDGTRSVIKNNDQMVSAAEYAPLILSYHNNQAVRVSDVAEVVDSVADINNAGLANGKPAVLLVLFKQPGANVIKTVDYVKSILPQLKASISSDIKLDVLLDRTTTIRSSLHDVELTLVIAMLLVILVTYLFLGSFRAMMIPGITVPLSLLGTFAVMKLLNYSLDNLSLMALTISTGFVVDDAVVVLENVVRHIAMGKNRRQAAIDGSREIGFTVVSMSLSLIAVFIPILFMGGLIGRLFREFVVTLSVAILISLIISLTLTPMMCSRMLYEEEGKPTAFMRFIERTRLRYGRSLKWALLHPSLMLSLTVATIILTAYLFIIVPKGFFPQQDGERIVASLQADQNISFQAMKSKMNQFVALIQEDPAVENVAAFIGGGGPGGNTSNTGTIFVILKSAKERTLSTMGIIARLRNKLSVISGATLYMQAAQDLTVGGRSSRAQFQYTISAATLQDLNLWTPRIMDQLATVPGISDLNSDQLTHGLKIYVHVDHDRASRFGITPEKIDSVLYSAFGQSQISTIYMPMNQYRVVMEVAPKYWQYPETLNDIYVQSSTGQEVPLSAFARFDPGSALLSVNHQSQTPSSTISFNLVPGTSIGEAVDIISSIVKKLNLPPDVRGSFQGTAQAFQESFANQKYLIMAALLAVYIVLGMLYESLIHPITILSTLPSAGLGALLALLICGTELSIIALIGLILLIGIVKKNAIMMIDFALDAERKEQKSSREAIYEAALLRFRPILMTTMAALFGALPLMIGFGVGSELRRPLGIAIVGGLIVSQMLTLYTTPVIYLAMERVSIRCRRFFSRLKFLRGIHGHS</sequence>
<dbReference type="Gene3D" id="3.30.2090.10">
    <property type="entry name" value="Multidrug efflux transporter AcrB TolC docking domain, DN and DC subdomains"/>
    <property type="match status" value="2"/>
</dbReference>
<evidence type="ECO:0000256" key="1">
    <source>
        <dbReference type="ARBA" id="ARBA00004429"/>
    </source>
</evidence>
<dbReference type="Pfam" id="PF00873">
    <property type="entry name" value="ACR_tran"/>
    <property type="match status" value="1"/>
</dbReference>
<dbReference type="FunFam" id="1.20.1640.10:FF:000001">
    <property type="entry name" value="Efflux pump membrane transporter"/>
    <property type="match status" value="1"/>
</dbReference>
<evidence type="ECO:0000256" key="4">
    <source>
        <dbReference type="ARBA" id="ARBA00022519"/>
    </source>
</evidence>
<dbReference type="STRING" id="1122169.Lsha_0320"/>
<evidence type="ECO:0000256" key="6">
    <source>
        <dbReference type="ARBA" id="ARBA00022989"/>
    </source>
</evidence>
<dbReference type="PANTHER" id="PTHR32063:SF34">
    <property type="entry name" value="MULTIDRUG RESISTANCE PROTEIN MDTC"/>
    <property type="match status" value="1"/>
</dbReference>
<dbReference type="PATRIC" id="fig|1122169.6.peg.357"/>
<feature type="transmembrane region" description="Helical" evidence="8">
    <location>
        <begin position="984"/>
        <end position="1009"/>
    </location>
</feature>
<keyword evidence="6 8" id="KW-1133">Transmembrane helix</keyword>
<reference evidence="9 10" key="1">
    <citation type="submission" date="2015-11" db="EMBL/GenBank/DDBJ databases">
        <title>Genomic analysis of 38 Legionella species identifies large and diverse effector repertoires.</title>
        <authorList>
            <person name="Burstein D."/>
            <person name="Amaro F."/>
            <person name="Zusman T."/>
            <person name="Lifshitz Z."/>
            <person name="Cohen O."/>
            <person name="Gilbert J.A."/>
            <person name="Pupko T."/>
            <person name="Shuman H.A."/>
            <person name="Segal G."/>
        </authorList>
    </citation>
    <scope>NUCLEOTIDE SEQUENCE [LARGE SCALE GENOMIC DNA]</scope>
    <source>
        <strain evidence="9 10">ATCC 49655</strain>
    </source>
</reference>
<proteinExistence type="predicted"/>
<evidence type="ECO:0000256" key="7">
    <source>
        <dbReference type="ARBA" id="ARBA00023136"/>
    </source>
</evidence>
<dbReference type="AlphaFoldDB" id="A0A0W0Z754"/>
<evidence type="ECO:0000256" key="3">
    <source>
        <dbReference type="ARBA" id="ARBA00022475"/>
    </source>
</evidence>
<keyword evidence="10" id="KW-1185">Reference proteome</keyword>
<dbReference type="RefSeq" id="WP_018575839.1">
    <property type="nucleotide sequence ID" value="NZ_KB892381.1"/>
</dbReference>
<comment type="subcellular location">
    <subcellularLocation>
        <location evidence="1">Cell inner membrane</location>
        <topology evidence="1">Multi-pass membrane protein</topology>
    </subcellularLocation>
</comment>
<dbReference type="Gene3D" id="3.30.70.1320">
    <property type="entry name" value="Multidrug efflux transporter AcrB pore domain like"/>
    <property type="match status" value="1"/>
</dbReference>
<organism evidence="9 10">
    <name type="scientific">Legionella shakespearei DSM 23087</name>
    <dbReference type="NCBI Taxonomy" id="1122169"/>
    <lineage>
        <taxon>Bacteria</taxon>
        <taxon>Pseudomonadati</taxon>
        <taxon>Pseudomonadota</taxon>
        <taxon>Gammaproteobacteria</taxon>
        <taxon>Legionellales</taxon>
        <taxon>Legionellaceae</taxon>
        <taxon>Legionella</taxon>
    </lineage>
</organism>
<accession>A0A0W0Z754</accession>
<dbReference type="EMBL" id="LNYW01000016">
    <property type="protein sequence ID" value="KTD64951.1"/>
    <property type="molecule type" value="Genomic_DNA"/>
</dbReference>
<evidence type="ECO:0000256" key="5">
    <source>
        <dbReference type="ARBA" id="ARBA00022692"/>
    </source>
</evidence>
<dbReference type="Gene3D" id="1.20.1640.10">
    <property type="entry name" value="Multidrug efflux transporter AcrB transmembrane domain"/>
    <property type="match status" value="2"/>
</dbReference>
<protein>
    <submittedName>
        <fullName evidence="9">Multidrug efflux system, subunit C</fullName>
    </submittedName>
</protein>
<gene>
    <name evidence="9" type="primary">mdtC</name>
    <name evidence="9" type="ORF">Lsha_0320</name>
</gene>
<dbReference type="PRINTS" id="PR00702">
    <property type="entry name" value="ACRIFLAVINRP"/>
</dbReference>
<dbReference type="SUPFAM" id="SSF82693">
    <property type="entry name" value="Multidrug efflux transporter AcrB pore domain, PN1, PN2, PC1 and PC2 subdomains"/>
    <property type="match status" value="4"/>
</dbReference>
<feature type="transmembrane region" description="Helical" evidence="8">
    <location>
        <begin position="337"/>
        <end position="354"/>
    </location>
</feature>
<dbReference type="InterPro" id="IPR027463">
    <property type="entry name" value="AcrB_DN_DC_subdom"/>
</dbReference>
<dbReference type="SUPFAM" id="SSF82866">
    <property type="entry name" value="Multidrug efflux transporter AcrB transmembrane domain"/>
    <property type="match status" value="2"/>
</dbReference>
<feature type="transmembrane region" description="Helical" evidence="8">
    <location>
        <begin position="432"/>
        <end position="452"/>
    </location>
</feature>
<feature type="transmembrane region" description="Helical" evidence="8">
    <location>
        <begin position="856"/>
        <end position="873"/>
    </location>
</feature>
<keyword evidence="5 8" id="KW-0812">Transmembrane</keyword>
<keyword evidence="3" id="KW-1003">Cell membrane</keyword>
<dbReference type="GO" id="GO:0042910">
    <property type="term" value="F:xenobiotic transmembrane transporter activity"/>
    <property type="evidence" value="ECO:0007669"/>
    <property type="project" value="TreeGrafter"/>
</dbReference>
<dbReference type="Gene3D" id="3.30.70.1440">
    <property type="entry name" value="Multidrug efflux transporter AcrB pore domain"/>
    <property type="match status" value="1"/>
</dbReference>
<feature type="transmembrane region" description="Helical" evidence="8">
    <location>
        <begin position="951"/>
        <end position="972"/>
    </location>
</feature>
<dbReference type="InterPro" id="IPR001036">
    <property type="entry name" value="Acrflvin-R"/>
</dbReference>
<evidence type="ECO:0000256" key="8">
    <source>
        <dbReference type="SAM" id="Phobius"/>
    </source>
</evidence>
<dbReference type="eggNOG" id="COG0841">
    <property type="taxonomic scope" value="Bacteria"/>
</dbReference>
<feature type="transmembrane region" description="Helical" evidence="8">
    <location>
        <begin position="361"/>
        <end position="378"/>
    </location>
</feature>
<feature type="transmembrane region" description="Helical" evidence="8">
    <location>
        <begin position="390"/>
        <end position="412"/>
    </location>
</feature>
<dbReference type="FunFam" id="3.30.70.1430:FF:000001">
    <property type="entry name" value="Efflux pump membrane transporter"/>
    <property type="match status" value="1"/>
</dbReference>
<dbReference type="SUPFAM" id="SSF82714">
    <property type="entry name" value="Multidrug efflux transporter AcrB TolC docking domain, DN and DC subdomains"/>
    <property type="match status" value="2"/>
</dbReference>
<feature type="transmembrane region" description="Helical" evidence="8">
    <location>
        <begin position="519"/>
        <end position="542"/>
    </location>
</feature>
<dbReference type="GO" id="GO:0005886">
    <property type="term" value="C:plasma membrane"/>
    <property type="evidence" value="ECO:0007669"/>
    <property type="project" value="UniProtKB-SubCell"/>
</dbReference>
<comment type="caution">
    <text evidence="9">The sequence shown here is derived from an EMBL/GenBank/DDBJ whole genome shotgun (WGS) entry which is preliminary data.</text>
</comment>
<keyword evidence="7 8" id="KW-0472">Membrane</keyword>
<keyword evidence="2" id="KW-0813">Transport</keyword>
<dbReference type="PANTHER" id="PTHR32063">
    <property type="match status" value="1"/>
</dbReference>
<evidence type="ECO:0000313" key="9">
    <source>
        <dbReference type="EMBL" id="KTD64951.1"/>
    </source>
</evidence>
<feature type="transmembrane region" description="Helical" evidence="8">
    <location>
        <begin position="464"/>
        <end position="482"/>
    </location>
</feature>
<dbReference type="OrthoDB" id="9759330at2"/>
<keyword evidence="4" id="KW-0997">Cell inner membrane</keyword>
<dbReference type="Proteomes" id="UP000054600">
    <property type="component" value="Unassembled WGS sequence"/>
</dbReference>
<name>A0A0W0Z754_9GAMM</name>
<evidence type="ECO:0000256" key="2">
    <source>
        <dbReference type="ARBA" id="ARBA00022448"/>
    </source>
</evidence>
<dbReference type="Gene3D" id="3.30.70.1430">
    <property type="entry name" value="Multidrug efflux transporter AcrB pore domain"/>
    <property type="match status" value="2"/>
</dbReference>
<evidence type="ECO:0000313" key="10">
    <source>
        <dbReference type="Proteomes" id="UP000054600"/>
    </source>
</evidence>